<protein>
    <submittedName>
        <fullName evidence="1">Uncharacterized protein</fullName>
    </submittedName>
</protein>
<sequence>MQIFALALFNVFWLAMIYQTAIFPGFSGSLVEREWQSGCCGLRNVRSICPGCEFGRPQHSPDN</sequence>
<reference evidence="1 2" key="1">
    <citation type="submission" date="2012-05" db="EMBL/GenBank/DDBJ databases">
        <authorList>
            <person name="Weinstock G."/>
            <person name="Sodergren E."/>
            <person name="Lobos E.A."/>
            <person name="Fulton L."/>
            <person name="Fulton R."/>
            <person name="Courtney L."/>
            <person name="Fronick C."/>
            <person name="O'Laughlin M."/>
            <person name="Godfrey J."/>
            <person name="Wilson R.M."/>
            <person name="Miner T."/>
            <person name="Farmer C."/>
            <person name="Delehaunty K."/>
            <person name="Cordes M."/>
            <person name="Minx P."/>
            <person name="Tomlinson C."/>
            <person name="Chen J."/>
            <person name="Wollam A."/>
            <person name="Pepin K.H."/>
            <person name="Bhonagiri V."/>
            <person name="Zhang X."/>
            <person name="Suruliraj S."/>
            <person name="Warren W."/>
            <person name="Mitreva M."/>
            <person name="Mardis E.R."/>
            <person name="Wilson R.K."/>
        </authorList>
    </citation>
    <scope>NUCLEOTIDE SEQUENCE [LARGE SCALE GENOMIC DNA]</scope>
    <source>
        <strain evidence="1 2">F0235</strain>
    </source>
</reference>
<proteinExistence type="predicted"/>
<dbReference type="Proteomes" id="UP000010445">
    <property type="component" value="Unassembled WGS sequence"/>
</dbReference>
<dbReference type="HOGENOM" id="CLU_2878228_0_0_11"/>
<evidence type="ECO:0000313" key="2">
    <source>
        <dbReference type="Proteomes" id="UP000010445"/>
    </source>
</evidence>
<dbReference type="EMBL" id="AMEM01000007">
    <property type="protein sequence ID" value="EKX92028.1"/>
    <property type="molecule type" value="Genomic_DNA"/>
</dbReference>
<keyword evidence="2" id="KW-1185">Reference proteome</keyword>
<evidence type="ECO:0000313" key="1">
    <source>
        <dbReference type="EMBL" id="EKX92028.1"/>
    </source>
</evidence>
<dbReference type="AlphaFoldDB" id="L1ML78"/>
<name>L1ML78_9CORY</name>
<comment type="caution">
    <text evidence="1">The sequence shown here is derived from an EMBL/GenBank/DDBJ whole genome shotgun (WGS) entry which is preliminary data.</text>
</comment>
<organism evidence="1 2">
    <name type="scientific">Corynebacterium durum F0235</name>
    <dbReference type="NCBI Taxonomy" id="1035195"/>
    <lineage>
        <taxon>Bacteria</taxon>
        <taxon>Bacillati</taxon>
        <taxon>Actinomycetota</taxon>
        <taxon>Actinomycetes</taxon>
        <taxon>Mycobacteriales</taxon>
        <taxon>Corynebacteriaceae</taxon>
        <taxon>Corynebacterium</taxon>
    </lineage>
</organism>
<accession>L1ML78</accession>
<dbReference type="STRING" id="1035195.HMPREF9997_00311"/>
<gene>
    <name evidence="1" type="ORF">HMPREF9997_00311</name>
</gene>